<sequence>MQVNVHFNAENDLDRFFEQGEEGEAAVGYLDNVINILNTNPFLAEDILNDKYHREYSPPGPLGLQCKPILSLQKQGIKVIRIRFDDGEVSDYRMIYAPIFEKQPNGSYHREIYILAVINKKLDNFNYQPEHPITTRIIKDYEELHSN</sequence>
<gene>
    <name evidence="1" type="ORF">PL75_03375</name>
</gene>
<dbReference type="OrthoDB" id="8607097at2"/>
<proteinExistence type="predicted"/>
<dbReference type="EMBL" id="JTDO01000004">
    <property type="protein sequence ID" value="KLT73276.1"/>
    <property type="molecule type" value="Genomic_DNA"/>
</dbReference>
<protein>
    <submittedName>
        <fullName evidence="1">Uncharacterized protein</fullName>
    </submittedName>
</protein>
<reference evidence="1 2" key="1">
    <citation type="submission" date="2014-11" db="EMBL/GenBank/DDBJ databases">
        <title>Genome of a novel goose pathogen.</title>
        <authorList>
            <person name="Hansen C.M."/>
            <person name="Hueffer K."/>
            <person name="Choi S.C."/>
        </authorList>
    </citation>
    <scope>NUCLEOTIDE SEQUENCE [LARGE SCALE GENOMIC DNA]</scope>
    <source>
        <strain evidence="1 2">KH1503</strain>
    </source>
</reference>
<name>A0A0J0YT55_9NEIS</name>
<dbReference type="STRING" id="1470200.PL75_03375"/>
<accession>A0A0J0YT55</accession>
<dbReference type="Proteomes" id="UP000036027">
    <property type="component" value="Unassembled WGS sequence"/>
</dbReference>
<evidence type="ECO:0000313" key="1">
    <source>
        <dbReference type="EMBL" id="KLT73276.1"/>
    </source>
</evidence>
<evidence type="ECO:0000313" key="2">
    <source>
        <dbReference type="Proteomes" id="UP000036027"/>
    </source>
</evidence>
<dbReference type="AlphaFoldDB" id="A0A0J0YT55"/>
<dbReference type="RefSeq" id="WP_047760507.1">
    <property type="nucleotide sequence ID" value="NZ_CP091510.1"/>
</dbReference>
<organism evidence="1 2">
    <name type="scientific">Neisseria arctica</name>
    <dbReference type="NCBI Taxonomy" id="1470200"/>
    <lineage>
        <taxon>Bacteria</taxon>
        <taxon>Pseudomonadati</taxon>
        <taxon>Pseudomonadota</taxon>
        <taxon>Betaproteobacteria</taxon>
        <taxon>Neisseriales</taxon>
        <taxon>Neisseriaceae</taxon>
        <taxon>Neisseria</taxon>
    </lineage>
</organism>
<keyword evidence="2" id="KW-1185">Reference proteome</keyword>
<comment type="caution">
    <text evidence="1">The sequence shown here is derived from an EMBL/GenBank/DDBJ whole genome shotgun (WGS) entry which is preliminary data.</text>
</comment>
<dbReference type="PATRIC" id="fig|1470200.3.peg.1787"/>